<gene>
    <name evidence="9" type="ORF">BpHYR1_047259</name>
</gene>
<comment type="pathway">
    <text evidence="2">Glycolipid biosynthesis; glycosylphosphatidylinositol-anchor biosynthesis.</text>
</comment>
<dbReference type="Pfam" id="PF06432">
    <property type="entry name" value="GPI2"/>
    <property type="match status" value="1"/>
</dbReference>
<evidence type="ECO:0000256" key="3">
    <source>
        <dbReference type="ARBA" id="ARBA00008321"/>
    </source>
</evidence>
<sequence length="271" mass="31256">MKKQQGTGNQKYRQNTWTKKLFIRHPYPDNYVDKKTFLSLKRVNVNARLYTYSEAVLYSGLLLQQLSAVVVFVFIYVYLRNNLVKIENLAYFVTIPTFILAYLSKLIAIKQTLIETKKDLGNVLKFVLFTYGLSPILNSLTESISSDTIYALVALMLIVNLIFYDYDSSEATIASKTFSFNAALFACVCLASRFENSSFHTFTLLILAFMIFALFPEYRRYIENHYPNSIGIVTFICFFICLTLMCSINICMSLHFDYTSDEKKNNSWSLG</sequence>
<keyword evidence="9" id="KW-0328">Glycosyltransferase</keyword>
<feature type="transmembrane region" description="Helical" evidence="8">
    <location>
        <begin position="149"/>
        <end position="166"/>
    </location>
</feature>
<feature type="transmembrane region" description="Helical" evidence="8">
    <location>
        <begin position="200"/>
        <end position="218"/>
    </location>
</feature>
<dbReference type="UniPathway" id="UPA00196"/>
<comment type="similarity">
    <text evidence="3">Belongs to the PIGC family.</text>
</comment>
<comment type="subcellular location">
    <subcellularLocation>
        <location evidence="1">Membrane</location>
        <topology evidence="1">Multi-pass membrane protein</topology>
    </subcellularLocation>
</comment>
<feature type="transmembrane region" description="Helical" evidence="8">
    <location>
        <begin position="230"/>
        <end position="256"/>
    </location>
</feature>
<dbReference type="EMBL" id="REGN01001065">
    <property type="protein sequence ID" value="RNA37246.1"/>
    <property type="molecule type" value="Genomic_DNA"/>
</dbReference>
<keyword evidence="10" id="KW-1185">Reference proteome</keyword>
<evidence type="ECO:0000256" key="2">
    <source>
        <dbReference type="ARBA" id="ARBA00004687"/>
    </source>
</evidence>
<keyword evidence="5 8" id="KW-0812">Transmembrane</keyword>
<feature type="transmembrane region" description="Helical" evidence="8">
    <location>
        <begin position="120"/>
        <end position="137"/>
    </location>
</feature>
<name>A0A3M7SNC6_BRAPC</name>
<evidence type="ECO:0000256" key="5">
    <source>
        <dbReference type="ARBA" id="ARBA00022692"/>
    </source>
</evidence>
<evidence type="ECO:0000256" key="7">
    <source>
        <dbReference type="ARBA" id="ARBA00023136"/>
    </source>
</evidence>
<evidence type="ECO:0000313" key="10">
    <source>
        <dbReference type="Proteomes" id="UP000276133"/>
    </source>
</evidence>
<dbReference type="GO" id="GO:0006506">
    <property type="term" value="P:GPI anchor biosynthetic process"/>
    <property type="evidence" value="ECO:0007669"/>
    <property type="project" value="UniProtKB-UniPathway"/>
</dbReference>
<evidence type="ECO:0000256" key="6">
    <source>
        <dbReference type="ARBA" id="ARBA00022989"/>
    </source>
</evidence>
<dbReference type="GO" id="GO:0000506">
    <property type="term" value="C:glycosylphosphatidylinositol-N-acetylglucosaminyltransferase (GPI-GnT) complex"/>
    <property type="evidence" value="ECO:0007669"/>
    <property type="project" value="TreeGrafter"/>
</dbReference>
<feature type="transmembrane region" description="Helical" evidence="8">
    <location>
        <begin position="178"/>
        <end position="194"/>
    </location>
</feature>
<dbReference type="PIRSF" id="PIRSF016104">
    <property type="entry name" value="GPI2"/>
    <property type="match status" value="1"/>
</dbReference>
<keyword evidence="7 8" id="KW-0472">Membrane</keyword>
<evidence type="ECO:0000313" key="9">
    <source>
        <dbReference type="EMBL" id="RNA37246.1"/>
    </source>
</evidence>
<dbReference type="STRING" id="10195.A0A3M7SNC6"/>
<dbReference type="EC" id="2.4.1.198" evidence="9"/>
<keyword evidence="4" id="KW-0337">GPI-anchor biosynthesis</keyword>
<dbReference type="OrthoDB" id="196709at2759"/>
<evidence type="ECO:0000256" key="1">
    <source>
        <dbReference type="ARBA" id="ARBA00004141"/>
    </source>
</evidence>
<feature type="transmembrane region" description="Helical" evidence="8">
    <location>
        <begin position="89"/>
        <end position="108"/>
    </location>
</feature>
<keyword evidence="9" id="KW-0808">Transferase</keyword>
<organism evidence="9 10">
    <name type="scientific">Brachionus plicatilis</name>
    <name type="common">Marine rotifer</name>
    <name type="synonym">Brachionus muelleri</name>
    <dbReference type="NCBI Taxonomy" id="10195"/>
    <lineage>
        <taxon>Eukaryota</taxon>
        <taxon>Metazoa</taxon>
        <taxon>Spiralia</taxon>
        <taxon>Gnathifera</taxon>
        <taxon>Rotifera</taxon>
        <taxon>Eurotatoria</taxon>
        <taxon>Monogononta</taxon>
        <taxon>Pseudotrocha</taxon>
        <taxon>Ploima</taxon>
        <taxon>Brachionidae</taxon>
        <taxon>Brachionus</taxon>
    </lineage>
</organism>
<dbReference type="Proteomes" id="UP000276133">
    <property type="component" value="Unassembled WGS sequence"/>
</dbReference>
<dbReference type="AlphaFoldDB" id="A0A3M7SNC6"/>
<dbReference type="PANTHER" id="PTHR12982">
    <property type="entry name" value="PHOSPHATIDYLINOSITOL GLYCAN, CLASS C"/>
    <property type="match status" value="1"/>
</dbReference>
<dbReference type="GO" id="GO:0017176">
    <property type="term" value="F:phosphatidylinositol N-acetylglucosaminyltransferase activity"/>
    <property type="evidence" value="ECO:0007669"/>
    <property type="project" value="UniProtKB-EC"/>
</dbReference>
<reference evidence="9 10" key="1">
    <citation type="journal article" date="2018" name="Sci. Rep.">
        <title>Genomic signatures of local adaptation to the degree of environmental predictability in rotifers.</title>
        <authorList>
            <person name="Franch-Gras L."/>
            <person name="Hahn C."/>
            <person name="Garcia-Roger E.M."/>
            <person name="Carmona M.J."/>
            <person name="Serra M."/>
            <person name="Gomez A."/>
        </authorList>
    </citation>
    <scope>NUCLEOTIDE SEQUENCE [LARGE SCALE GENOMIC DNA]</scope>
    <source>
        <strain evidence="9">HYR1</strain>
    </source>
</reference>
<feature type="transmembrane region" description="Helical" evidence="8">
    <location>
        <begin position="55"/>
        <end position="77"/>
    </location>
</feature>
<evidence type="ECO:0000256" key="8">
    <source>
        <dbReference type="SAM" id="Phobius"/>
    </source>
</evidence>
<accession>A0A3M7SNC6</accession>
<dbReference type="PANTHER" id="PTHR12982:SF0">
    <property type="entry name" value="PHOSPHATIDYLINOSITOL N-ACETYLGLUCOSAMINYLTRANSFERASE SUBUNIT C"/>
    <property type="match status" value="1"/>
</dbReference>
<comment type="caution">
    <text evidence="9">The sequence shown here is derived from an EMBL/GenBank/DDBJ whole genome shotgun (WGS) entry which is preliminary data.</text>
</comment>
<evidence type="ECO:0000256" key="4">
    <source>
        <dbReference type="ARBA" id="ARBA00022502"/>
    </source>
</evidence>
<protein>
    <submittedName>
        <fullName evidence="9">Phosphatidylinositol N-acetylglucosaminyltransferase subunit C</fullName>
        <ecNumber evidence="9">2.4.1.198</ecNumber>
    </submittedName>
</protein>
<keyword evidence="6 8" id="KW-1133">Transmembrane helix</keyword>
<dbReference type="InterPro" id="IPR009450">
    <property type="entry name" value="Plno_GlcNAc_GPI2"/>
</dbReference>
<proteinExistence type="inferred from homology"/>